<dbReference type="EMBL" id="JACCFP010000001">
    <property type="protein sequence ID" value="NYJ01219.1"/>
    <property type="molecule type" value="Genomic_DNA"/>
</dbReference>
<comment type="caution">
    <text evidence="2">The sequence shown here is derived from an EMBL/GenBank/DDBJ whole genome shotgun (WGS) entry which is preliminary data.</text>
</comment>
<dbReference type="RefSeq" id="WP_179667726.1">
    <property type="nucleotide sequence ID" value="NZ_JACCFP010000001.1"/>
</dbReference>
<evidence type="ECO:0008006" key="4">
    <source>
        <dbReference type="Google" id="ProtNLM"/>
    </source>
</evidence>
<evidence type="ECO:0000313" key="3">
    <source>
        <dbReference type="Proteomes" id="UP000530424"/>
    </source>
</evidence>
<keyword evidence="1" id="KW-1133">Transmembrane helix</keyword>
<feature type="transmembrane region" description="Helical" evidence="1">
    <location>
        <begin position="370"/>
        <end position="389"/>
    </location>
</feature>
<dbReference type="Proteomes" id="UP000530424">
    <property type="component" value="Unassembled WGS sequence"/>
</dbReference>
<gene>
    <name evidence="2" type="ORF">HNR19_001917</name>
</gene>
<evidence type="ECO:0000256" key="1">
    <source>
        <dbReference type="SAM" id="Phobius"/>
    </source>
</evidence>
<organism evidence="2 3">
    <name type="scientific">Nocardioides thalensis</name>
    <dbReference type="NCBI Taxonomy" id="1914755"/>
    <lineage>
        <taxon>Bacteria</taxon>
        <taxon>Bacillati</taxon>
        <taxon>Actinomycetota</taxon>
        <taxon>Actinomycetes</taxon>
        <taxon>Propionibacteriales</taxon>
        <taxon>Nocardioidaceae</taxon>
        <taxon>Nocardioides</taxon>
    </lineage>
</organism>
<keyword evidence="3" id="KW-1185">Reference proteome</keyword>
<keyword evidence="1" id="KW-0812">Transmembrane</keyword>
<name>A0A853C1G8_9ACTN</name>
<protein>
    <recommendedName>
        <fullName evidence="4">WD40 repeat domain-containing protein</fullName>
    </recommendedName>
</protein>
<evidence type="ECO:0000313" key="2">
    <source>
        <dbReference type="EMBL" id="NYJ01219.1"/>
    </source>
</evidence>
<sequence length="395" mass="42170">MIAGATVALVAALGIGWWQQSPGPVAPASAEAELRLPDRFYEPSGWLPGTEESGPIGPLVAVIGAERSSWTGGDYGVVGVSGETGDYRFLDLPVDALTNSSLPDVALSPDGRYLAFWTATASSSSDVFVEGVAVYDTVTGETDRRDFDAPWGMSPEGMIWTGHTLWVDAYRFADKTRTLSRGGDPWQWAPTAGWKEAPFAPDFYEASAYGDDILMSVQGRTARLSLDGAEPVRIRMDLPAEHAALGPGGQIAGDLDTDGPSRTDSGAGAPLVVGTIARDGTVDLTRVPEARAHQVVAWRDERTVVVRRFTDRSASSVPFLAVDVRTGESTVLVDNQSQTDWLIQPLVAADAWAAPTYDAPEPPSQWDPRLVLGGGVAVVLAGGIAVLRWRRRVRP</sequence>
<accession>A0A853C1G8</accession>
<reference evidence="2 3" key="1">
    <citation type="submission" date="2020-07" db="EMBL/GenBank/DDBJ databases">
        <title>Sequencing the genomes of 1000 actinobacteria strains.</title>
        <authorList>
            <person name="Klenk H.-P."/>
        </authorList>
    </citation>
    <scope>NUCLEOTIDE SEQUENCE [LARGE SCALE GENOMIC DNA]</scope>
    <source>
        <strain evidence="2 3">DSM 103833</strain>
    </source>
</reference>
<proteinExistence type="predicted"/>
<dbReference type="AlphaFoldDB" id="A0A853C1G8"/>
<keyword evidence="1" id="KW-0472">Membrane</keyword>